<feature type="domain" description="C-type lectin" evidence="4">
    <location>
        <begin position="50"/>
        <end position="174"/>
    </location>
</feature>
<dbReference type="InterPro" id="IPR001304">
    <property type="entry name" value="C-type_lectin-like"/>
</dbReference>
<feature type="signal peptide" evidence="3">
    <location>
        <begin position="1"/>
        <end position="20"/>
    </location>
</feature>
<dbReference type="SMART" id="SM00034">
    <property type="entry name" value="CLECT"/>
    <property type="match status" value="1"/>
</dbReference>
<dbReference type="PROSITE" id="PS00615">
    <property type="entry name" value="C_TYPE_LECTIN_1"/>
    <property type="match status" value="1"/>
</dbReference>
<dbReference type="AlphaFoldDB" id="A0A834MKB7"/>
<dbReference type="EMBL" id="JAACXV010000236">
    <property type="protein sequence ID" value="KAF7281549.1"/>
    <property type="molecule type" value="Genomic_DNA"/>
</dbReference>
<keyword evidence="3" id="KW-0732">Signal</keyword>
<keyword evidence="6" id="KW-1185">Reference proteome</keyword>
<reference evidence="5" key="1">
    <citation type="submission" date="2020-08" db="EMBL/GenBank/DDBJ databases">
        <title>Genome sequencing and assembly of the red palm weevil Rhynchophorus ferrugineus.</title>
        <authorList>
            <person name="Dias G.B."/>
            <person name="Bergman C.M."/>
            <person name="Manee M."/>
        </authorList>
    </citation>
    <scope>NUCLEOTIDE SEQUENCE</scope>
    <source>
        <strain evidence="5">AA-2017</strain>
        <tissue evidence="5">Whole larva</tissue>
    </source>
</reference>
<proteinExistence type="predicted"/>
<evidence type="ECO:0000313" key="6">
    <source>
        <dbReference type="Proteomes" id="UP000625711"/>
    </source>
</evidence>
<dbReference type="InterPro" id="IPR051663">
    <property type="entry name" value="CLec_Tetranectin-domain"/>
</dbReference>
<evidence type="ECO:0000256" key="2">
    <source>
        <dbReference type="ARBA" id="ARBA00023157"/>
    </source>
</evidence>
<evidence type="ECO:0000313" key="5">
    <source>
        <dbReference type="EMBL" id="KAF7281549.1"/>
    </source>
</evidence>
<protein>
    <recommendedName>
        <fullName evidence="4">C-type lectin domain-containing protein</fullName>
    </recommendedName>
</protein>
<dbReference type="InterPro" id="IPR018378">
    <property type="entry name" value="C-type_lectin_CS"/>
</dbReference>
<organism evidence="5 6">
    <name type="scientific">Rhynchophorus ferrugineus</name>
    <name type="common">Red palm weevil</name>
    <name type="synonym">Curculio ferrugineus</name>
    <dbReference type="NCBI Taxonomy" id="354439"/>
    <lineage>
        <taxon>Eukaryota</taxon>
        <taxon>Metazoa</taxon>
        <taxon>Ecdysozoa</taxon>
        <taxon>Arthropoda</taxon>
        <taxon>Hexapoda</taxon>
        <taxon>Insecta</taxon>
        <taxon>Pterygota</taxon>
        <taxon>Neoptera</taxon>
        <taxon>Endopterygota</taxon>
        <taxon>Coleoptera</taxon>
        <taxon>Polyphaga</taxon>
        <taxon>Cucujiformia</taxon>
        <taxon>Curculionidae</taxon>
        <taxon>Dryophthorinae</taxon>
        <taxon>Rhynchophorus</taxon>
    </lineage>
</organism>
<dbReference type="CDD" id="cd00037">
    <property type="entry name" value="CLECT"/>
    <property type="match status" value="1"/>
</dbReference>
<dbReference type="GO" id="GO:0030246">
    <property type="term" value="F:carbohydrate binding"/>
    <property type="evidence" value="ECO:0007669"/>
    <property type="project" value="UniProtKB-KW"/>
</dbReference>
<keyword evidence="2" id="KW-1015">Disulfide bond</keyword>
<dbReference type="PANTHER" id="PTHR22799:SF6">
    <property type="entry name" value="C-TYPE LECTIN DOMAIN FAMILY 4 MEMBER M-LIKE"/>
    <property type="match status" value="1"/>
</dbReference>
<keyword evidence="1" id="KW-0430">Lectin</keyword>
<evidence type="ECO:0000256" key="3">
    <source>
        <dbReference type="SAM" id="SignalP"/>
    </source>
</evidence>
<comment type="caution">
    <text evidence="5">The sequence shown here is derived from an EMBL/GenBank/DDBJ whole genome shotgun (WGS) entry which is preliminary data.</text>
</comment>
<dbReference type="InterPro" id="IPR016186">
    <property type="entry name" value="C-type_lectin-like/link_sf"/>
</dbReference>
<dbReference type="Proteomes" id="UP000625711">
    <property type="component" value="Unassembled WGS sequence"/>
</dbReference>
<dbReference type="PANTHER" id="PTHR22799">
    <property type="entry name" value="TETRANECTIN-RELATED"/>
    <property type="match status" value="1"/>
</dbReference>
<dbReference type="Pfam" id="PF00059">
    <property type="entry name" value="Lectin_C"/>
    <property type="match status" value="1"/>
</dbReference>
<dbReference type="PROSITE" id="PS50041">
    <property type="entry name" value="C_TYPE_LECTIN_2"/>
    <property type="match status" value="1"/>
</dbReference>
<gene>
    <name evidence="5" type="ORF">GWI33_004555</name>
</gene>
<name>A0A834MKB7_RHYFE</name>
<accession>A0A834MKB7</accession>
<dbReference type="OrthoDB" id="6338838at2759"/>
<evidence type="ECO:0000256" key="1">
    <source>
        <dbReference type="ARBA" id="ARBA00022734"/>
    </source>
</evidence>
<dbReference type="Gene3D" id="3.10.100.10">
    <property type="entry name" value="Mannose-Binding Protein A, subunit A"/>
    <property type="match status" value="1"/>
</dbReference>
<dbReference type="SUPFAM" id="SSF56436">
    <property type="entry name" value="C-type lectin-like"/>
    <property type="match status" value="1"/>
</dbReference>
<sequence>MMLKLFWVLLVANFFKESFGSGANETTANLTESLHTPANRTFTKLPLRLGDSRSFHLSSDKANFFRALVNCQQAKFQLAAILSENDEHDLNYALEDVSDGSRFWLSGTQLIDTKEQGNFYWFSGGSPVIYTKWLKGEPNSQLGNKSCIMWEQRASVGTGWSNNDCLLKAQYICQTV</sequence>
<dbReference type="InterPro" id="IPR016187">
    <property type="entry name" value="CTDL_fold"/>
</dbReference>
<evidence type="ECO:0000259" key="4">
    <source>
        <dbReference type="PROSITE" id="PS50041"/>
    </source>
</evidence>
<feature type="chain" id="PRO_5032582125" description="C-type lectin domain-containing protein" evidence="3">
    <location>
        <begin position="21"/>
        <end position="176"/>
    </location>
</feature>